<dbReference type="PROSITE" id="PS00894">
    <property type="entry name" value="HTH_DEOR_1"/>
    <property type="match status" value="1"/>
</dbReference>
<dbReference type="Pfam" id="PF13280">
    <property type="entry name" value="WYL"/>
    <property type="match status" value="1"/>
</dbReference>
<sequence>MANTSSRTLRLLSLLQARRYWPGAELAGRLEVSVRTLRRDVERLRDLGYPVEAARGVDGGYQLASGAAMPPLLLDDEEAVALAIALRSAAQGAVSGVAEASVRALAKLVQVMPRGLRRRVEAIGAATESHFWEPVEEAIDPELLIIIGQACRDQERIGFDYTAADGRASTRHVEPLRMVRLGLRWYLVCYDLDRGEWRSFRLDRMSRPVPTGARFAPRTLPAENPVAFIRDRADKAQGSQDVVALVSAPAQHVTERIGRWSTLEEVAATRCRVTVHAKTLDWALMALGMLDADYTIEAPQSAIEGGREWAERLLRATAADRRP</sequence>
<proteinExistence type="predicted"/>
<dbReference type="InterPro" id="IPR036390">
    <property type="entry name" value="WH_DNA-bd_sf"/>
</dbReference>
<gene>
    <name evidence="5" type="ORF">SAMN04489745_0283</name>
</gene>
<dbReference type="Proteomes" id="UP000182652">
    <property type="component" value="Unassembled WGS sequence"/>
</dbReference>
<dbReference type="PIRSF" id="PIRSF016838">
    <property type="entry name" value="PafC"/>
    <property type="match status" value="1"/>
</dbReference>
<dbReference type="PANTHER" id="PTHR34580:SF3">
    <property type="entry name" value="PROTEIN PAFB"/>
    <property type="match status" value="1"/>
</dbReference>
<evidence type="ECO:0000313" key="6">
    <source>
        <dbReference type="Proteomes" id="UP000182652"/>
    </source>
</evidence>
<dbReference type="AlphaFoldDB" id="A0A1H4JMX5"/>
<organism evidence="5 6">
    <name type="scientific">Arthrobacter woluwensis</name>
    <dbReference type="NCBI Taxonomy" id="156980"/>
    <lineage>
        <taxon>Bacteria</taxon>
        <taxon>Bacillati</taxon>
        <taxon>Actinomycetota</taxon>
        <taxon>Actinomycetes</taxon>
        <taxon>Micrococcales</taxon>
        <taxon>Micrococcaceae</taxon>
        <taxon>Arthrobacter</taxon>
    </lineage>
</organism>
<evidence type="ECO:0000256" key="3">
    <source>
        <dbReference type="ARBA" id="ARBA00023163"/>
    </source>
</evidence>
<dbReference type="InterPro" id="IPR026881">
    <property type="entry name" value="WYL_dom"/>
</dbReference>
<dbReference type="STRING" id="156980.SAMN04489745_0283"/>
<dbReference type="Gene3D" id="1.10.10.10">
    <property type="entry name" value="Winged helix-like DNA-binding domain superfamily/Winged helix DNA-binding domain"/>
    <property type="match status" value="1"/>
</dbReference>
<dbReference type="PROSITE" id="PS52050">
    <property type="entry name" value="WYL"/>
    <property type="match status" value="1"/>
</dbReference>
<accession>A0A1H4JMX5</accession>
<dbReference type="InterPro" id="IPR051534">
    <property type="entry name" value="CBASS_pafABC_assoc_protein"/>
</dbReference>
<dbReference type="GO" id="GO:0003677">
    <property type="term" value="F:DNA binding"/>
    <property type="evidence" value="ECO:0007669"/>
    <property type="project" value="UniProtKB-KW"/>
</dbReference>
<feature type="domain" description="HTH deoR-type" evidence="4">
    <location>
        <begin position="4"/>
        <end position="59"/>
    </location>
</feature>
<dbReference type="InterPro" id="IPR028349">
    <property type="entry name" value="PafC-like"/>
</dbReference>
<evidence type="ECO:0000313" key="5">
    <source>
        <dbReference type="EMBL" id="SEB47670.1"/>
    </source>
</evidence>
<dbReference type="PANTHER" id="PTHR34580">
    <property type="match status" value="1"/>
</dbReference>
<evidence type="ECO:0000256" key="2">
    <source>
        <dbReference type="ARBA" id="ARBA00023125"/>
    </source>
</evidence>
<dbReference type="InterPro" id="IPR013196">
    <property type="entry name" value="HTH_11"/>
</dbReference>
<dbReference type="InterPro" id="IPR001034">
    <property type="entry name" value="DeoR_HTH"/>
</dbReference>
<dbReference type="SUPFAM" id="SSF46785">
    <property type="entry name" value="Winged helix' DNA-binding domain"/>
    <property type="match status" value="1"/>
</dbReference>
<reference evidence="5 6" key="1">
    <citation type="submission" date="2016-10" db="EMBL/GenBank/DDBJ databases">
        <authorList>
            <person name="de Groot N.N."/>
        </authorList>
    </citation>
    <scope>NUCLEOTIDE SEQUENCE [LARGE SCALE GENOMIC DNA]</scope>
    <source>
        <strain evidence="5 6">DSM 10495</strain>
    </source>
</reference>
<dbReference type="GO" id="GO:0003700">
    <property type="term" value="F:DNA-binding transcription factor activity"/>
    <property type="evidence" value="ECO:0007669"/>
    <property type="project" value="InterPro"/>
</dbReference>
<evidence type="ECO:0000259" key="4">
    <source>
        <dbReference type="PROSITE" id="PS51000"/>
    </source>
</evidence>
<keyword evidence="6" id="KW-1185">Reference proteome</keyword>
<dbReference type="Pfam" id="PF08279">
    <property type="entry name" value="HTH_11"/>
    <property type="match status" value="1"/>
</dbReference>
<dbReference type="RefSeq" id="WP_066216530.1">
    <property type="nucleotide sequence ID" value="NZ_FNSN01000003.1"/>
</dbReference>
<dbReference type="InterPro" id="IPR018356">
    <property type="entry name" value="Tscrpt_reg_HTH_DeoR_CS"/>
</dbReference>
<dbReference type="EMBL" id="FNSN01000003">
    <property type="protein sequence ID" value="SEB47670.1"/>
    <property type="molecule type" value="Genomic_DNA"/>
</dbReference>
<dbReference type="InterPro" id="IPR036388">
    <property type="entry name" value="WH-like_DNA-bd_sf"/>
</dbReference>
<protein>
    <submittedName>
        <fullName evidence="5">Predicted DNA-binding transcriptional regulator YafY, contains an HTH and WYL domains</fullName>
    </submittedName>
</protein>
<name>A0A1H4JMX5_9MICC</name>
<evidence type="ECO:0000256" key="1">
    <source>
        <dbReference type="ARBA" id="ARBA00023015"/>
    </source>
</evidence>
<keyword evidence="1" id="KW-0805">Transcription regulation</keyword>
<keyword evidence="3" id="KW-0804">Transcription</keyword>
<dbReference type="PROSITE" id="PS51000">
    <property type="entry name" value="HTH_DEOR_2"/>
    <property type="match status" value="1"/>
</dbReference>
<keyword evidence="2 5" id="KW-0238">DNA-binding</keyword>